<comment type="subcellular location">
    <subcellularLocation>
        <location evidence="1">Cell membrane</location>
        <topology evidence="1">Single-pass type I membrane protein</topology>
    </subcellularLocation>
</comment>
<keyword evidence="2" id="KW-0193">Cuticle</keyword>
<evidence type="ECO:0000256" key="8">
    <source>
        <dbReference type="SAM" id="MobiDB-lite"/>
    </source>
</evidence>
<dbReference type="PANTHER" id="PTHR22907">
    <property type="entry name" value="GH04558P"/>
    <property type="match status" value="1"/>
</dbReference>
<evidence type="ECO:0000313" key="13">
    <source>
        <dbReference type="WBParaSite" id="ACRNAN_scaffold1690.g25513.t2"/>
    </source>
</evidence>
<feature type="transmembrane region" description="Helical" evidence="9">
    <location>
        <begin position="522"/>
        <end position="546"/>
    </location>
</feature>
<dbReference type="InterPro" id="IPR001507">
    <property type="entry name" value="ZP_dom"/>
</dbReference>
<feature type="compositionally biased region" description="Low complexity" evidence="8">
    <location>
        <begin position="332"/>
        <end position="343"/>
    </location>
</feature>
<feature type="region of interest" description="Disordered" evidence="8">
    <location>
        <begin position="328"/>
        <end position="349"/>
    </location>
</feature>
<accession>A0A914D1M5</accession>
<evidence type="ECO:0000259" key="11">
    <source>
        <dbReference type="PROSITE" id="PS51034"/>
    </source>
</evidence>
<keyword evidence="5 10" id="KW-0732">Signal</keyword>
<dbReference type="InterPro" id="IPR056953">
    <property type="entry name" value="CUT_N"/>
</dbReference>
<dbReference type="InterPro" id="IPR051962">
    <property type="entry name" value="Cuticlin"/>
</dbReference>
<feature type="region of interest" description="Disordered" evidence="8">
    <location>
        <begin position="395"/>
        <end position="418"/>
    </location>
</feature>
<evidence type="ECO:0000256" key="4">
    <source>
        <dbReference type="ARBA" id="ARBA00022692"/>
    </source>
</evidence>
<keyword evidence="6 9" id="KW-1133">Transmembrane helix</keyword>
<feature type="domain" description="ZP" evidence="11">
    <location>
        <begin position="30"/>
        <end position="269"/>
    </location>
</feature>
<dbReference type="WBParaSite" id="ACRNAN_scaffold1690.g25513.t2">
    <property type="protein sequence ID" value="ACRNAN_scaffold1690.g25513.t2"/>
    <property type="gene ID" value="ACRNAN_scaffold1690.g25513"/>
</dbReference>
<reference evidence="13" key="1">
    <citation type="submission" date="2022-11" db="UniProtKB">
        <authorList>
            <consortium name="WormBaseParasite"/>
        </authorList>
    </citation>
    <scope>IDENTIFICATION</scope>
</reference>
<dbReference type="SMART" id="SM00241">
    <property type="entry name" value="ZP"/>
    <property type="match status" value="1"/>
</dbReference>
<keyword evidence="7 9" id="KW-0472">Membrane</keyword>
<evidence type="ECO:0000256" key="9">
    <source>
        <dbReference type="SAM" id="Phobius"/>
    </source>
</evidence>
<evidence type="ECO:0000256" key="3">
    <source>
        <dbReference type="ARBA" id="ARBA00022475"/>
    </source>
</evidence>
<proteinExistence type="predicted"/>
<feature type="signal peptide" evidence="10">
    <location>
        <begin position="1"/>
        <end position="16"/>
    </location>
</feature>
<evidence type="ECO:0000256" key="6">
    <source>
        <dbReference type="ARBA" id="ARBA00022989"/>
    </source>
</evidence>
<dbReference type="Proteomes" id="UP000887540">
    <property type="component" value="Unplaced"/>
</dbReference>
<evidence type="ECO:0000256" key="2">
    <source>
        <dbReference type="ARBA" id="ARBA00022460"/>
    </source>
</evidence>
<keyword evidence="4 9" id="KW-0812">Transmembrane</keyword>
<dbReference type="InterPro" id="IPR057475">
    <property type="entry name" value="CUT_C"/>
</dbReference>
<evidence type="ECO:0000256" key="7">
    <source>
        <dbReference type="ARBA" id="ARBA00023136"/>
    </source>
</evidence>
<dbReference type="PROSITE" id="PS51034">
    <property type="entry name" value="ZP_2"/>
    <property type="match status" value="1"/>
</dbReference>
<dbReference type="Pfam" id="PF25057">
    <property type="entry name" value="CUT_N"/>
    <property type="match status" value="1"/>
</dbReference>
<dbReference type="GO" id="GO:0005886">
    <property type="term" value="C:plasma membrane"/>
    <property type="evidence" value="ECO:0007669"/>
    <property type="project" value="UniProtKB-SubCell"/>
</dbReference>
<dbReference type="GO" id="GO:0042302">
    <property type="term" value="F:structural constituent of cuticle"/>
    <property type="evidence" value="ECO:0007669"/>
    <property type="project" value="UniProtKB-KW"/>
</dbReference>
<protein>
    <submittedName>
        <fullName evidence="13">ZP domain-containing protein</fullName>
    </submittedName>
</protein>
<sequence>MLAVIIFVAIIVETIAIPIDNQLIGEPTVRCESDALSIDLQTMKQFNGRVFVKGYSRDSSCLRNGNSSSKFNFSINFDTCGIRRTREFNGVSISATVIVSFHPIFITKVDRAYRLNCFYVEARKTVAQQLEINELTTQLLQHQTSMPTCRYEILTNGPTGAPVRYAKIGDHVYHKWSCEVDTPDMYCMRVHTCSVNDGQGGEQVLVLDQDGCQVDRYVLQNLEYSSDLVAGQGAHVFKFADKPTLHFNCQIEISVKQAPNGCKDSQPQCTGADFVTSNTVNANNPSGYSNENIESASSSENIYQAKNNRPQPATRINEYGQQRLLPSAQFRTNNNNHTKSSSSYGTFDSGYPSKPSTAFGGYENPWTTLGPQVQTQVVPSQKTAEIGYDEVVTQNPRAPAKSPSSSGSSAAAVHPPGIVPPPEAIPSRNTQQEVFYPEEFDTGLPFTTIAYGNSITSSYVKKKTIAKRDEDRNKRENVKKVADVDLPEQSFVVIELDEDPNAVQFLRHEAANTSDLYCISSALFATATFLALISMTLLGVFIFLSIRRHKENVLRKIPTH</sequence>
<feature type="chain" id="PRO_5037989676" evidence="10">
    <location>
        <begin position="17"/>
        <end position="560"/>
    </location>
</feature>
<keyword evidence="12" id="KW-1185">Reference proteome</keyword>
<evidence type="ECO:0000256" key="10">
    <source>
        <dbReference type="SAM" id="SignalP"/>
    </source>
</evidence>
<evidence type="ECO:0000256" key="1">
    <source>
        <dbReference type="ARBA" id="ARBA00004251"/>
    </source>
</evidence>
<dbReference type="Pfam" id="PF25301">
    <property type="entry name" value="CUT_C"/>
    <property type="match status" value="1"/>
</dbReference>
<evidence type="ECO:0000313" key="12">
    <source>
        <dbReference type="Proteomes" id="UP000887540"/>
    </source>
</evidence>
<keyword evidence="3" id="KW-1003">Cell membrane</keyword>
<organism evidence="12 13">
    <name type="scientific">Acrobeloides nanus</name>
    <dbReference type="NCBI Taxonomy" id="290746"/>
    <lineage>
        <taxon>Eukaryota</taxon>
        <taxon>Metazoa</taxon>
        <taxon>Ecdysozoa</taxon>
        <taxon>Nematoda</taxon>
        <taxon>Chromadorea</taxon>
        <taxon>Rhabditida</taxon>
        <taxon>Tylenchina</taxon>
        <taxon>Cephalobomorpha</taxon>
        <taxon>Cephaloboidea</taxon>
        <taxon>Cephalobidae</taxon>
        <taxon>Acrobeloides</taxon>
    </lineage>
</organism>
<feature type="compositionally biased region" description="Low complexity" evidence="8">
    <location>
        <begin position="396"/>
        <end position="416"/>
    </location>
</feature>
<dbReference type="AlphaFoldDB" id="A0A914D1M5"/>
<evidence type="ECO:0000256" key="5">
    <source>
        <dbReference type="ARBA" id="ARBA00022729"/>
    </source>
</evidence>
<dbReference type="PANTHER" id="PTHR22907:SF57">
    <property type="entry name" value="CUTICLIN-4"/>
    <property type="match status" value="1"/>
</dbReference>
<name>A0A914D1M5_9BILA</name>